<dbReference type="PANTHER" id="PTHR30346">
    <property type="entry name" value="TRANSCRIPTIONAL DUAL REGULATOR HCAR-RELATED"/>
    <property type="match status" value="1"/>
</dbReference>
<comment type="similarity">
    <text evidence="1">Belongs to the LysR transcriptional regulatory family.</text>
</comment>
<proteinExistence type="inferred from homology"/>
<dbReference type="Gene3D" id="3.40.190.290">
    <property type="match status" value="1"/>
</dbReference>
<name>A0A4R7G6B0_9MICC</name>
<dbReference type="InterPro" id="IPR000847">
    <property type="entry name" value="LysR_HTH_N"/>
</dbReference>
<evidence type="ECO:0000256" key="3">
    <source>
        <dbReference type="ARBA" id="ARBA00023125"/>
    </source>
</evidence>
<dbReference type="GO" id="GO:0003700">
    <property type="term" value="F:DNA-binding transcription factor activity"/>
    <property type="evidence" value="ECO:0007669"/>
    <property type="project" value="InterPro"/>
</dbReference>
<evidence type="ECO:0000259" key="5">
    <source>
        <dbReference type="PROSITE" id="PS50931"/>
    </source>
</evidence>
<keyword evidence="4" id="KW-0804">Transcription</keyword>
<dbReference type="CDD" id="cd05466">
    <property type="entry name" value="PBP2_LTTR_substrate"/>
    <property type="match status" value="1"/>
</dbReference>
<evidence type="ECO:0000256" key="2">
    <source>
        <dbReference type="ARBA" id="ARBA00023015"/>
    </source>
</evidence>
<dbReference type="PRINTS" id="PR00039">
    <property type="entry name" value="HTHLYSR"/>
</dbReference>
<protein>
    <submittedName>
        <fullName evidence="6">DNA-binding transcriptional LysR family regulator</fullName>
    </submittedName>
</protein>
<reference evidence="6 7" key="1">
    <citation type="submission" date="2019-03" db="EMBL/GenBank/DDBJ databases">
        <title>Genomic Encyclopedia of Type Strains, Phase III (KMG-III): the genomes of soil and plant-associated and newly described type strains.</title>
        <authorList>
            <person name="Whitman W."/>
        </authorList>
    </citation>
    <scope>NUCLEOTIDE SEQUENCE [LARGE SCALE GENOMIC DNA]</scope>
    <source>
        <strain evidence="6 7">DSM 27373</strain>
    </source>
</reference>
<organism evidence="6 7">
    <name type="scientific">Nesterenkonia aurantiaca</name>
    <dbReference type="NCBI Taxonomy" id="1436010"/>
    <lineage>
        <taxon>Bacteria</taxon>
        <taxon>Bacillati</taxon>
        <taxon>Actinomycetota</taxon>
        <taxon>Actinomycetes</taxon>
        <taxon>Micrococcales</taxon>
        <taxon>Micrococcaceae</taxon>
        <taxon>Nesterenkonia</taxon>
    </lineage>
</organism>
<dbReference type="GO" id="GO:0003677">
    <property type="term" value="F:DNA binding"/>
    <property type="evidence" value="ECO:0007669"/>
    <property type="project" value="UniProtKB-KW"/>
</dbReference>
<feature type="domain" description="HTH lysR-type" evidence="5">
    <location>
        <begin position="1"/>
        <end position="58"/>
    </location>
</feature>
<dbReference type="InterPro" id="IPR036388">
    <property type="entry name" value="WH-like_DNA-bd_sf"/>
</dbReference>
<accession>A0A4R7G6B0</accession>
<sequence>MNHRLLRYFAAVADEGTVSAAAETLHITQPALSRQIRELEKNLGLQLFRRGGNRLILTSEGAEFLSVSREVLRVHSHAEMIAETLASGTMRNLTIGAPQTTLIDIVAPFVATFSQNDPTPHVSEIALSPEITKDSSDHDLIITPQRAANDHASLLLATLPIWACVPRSHEWASRDSIDLGSLCEQALILVPTMQKSRQMLDAALNLANLAPRNTIEVSQGRLAQALAAAGRGVAVLSDDTHFALHPLRILDERGQALRFHLYAAWRRDHHGSAMLLNMAQRLRDFCQLRYGRSTAPAPEDDTLEDMSTDTC</sequence>
<dbReference type="SUPFAM" id="SSF46785">
    <property type="entry name" value="Winged helix' DNA-binding domain"/>
    <property type="match status" value="1"/>
</dbReference>
<keyword evidence="7" id="KW-1185">Reference proteome</keyword>
<dbReference type="PANTHER" id="PTHR30346:SF28">
    <property type="entry name" value="HTH-TYPE TRANSCRIPTIONAL REGULATOR CYNR"/>
    <property type="match status" value="1"/>
</dbReference>
<evidence type="ECO:0000256" key="1">
    <source>
        <dbReference type="ARBA" id="ARBA00009437"/>
    </source>
</evidence>
<keyword evidence="3 6" id="KW-0238">DNA-binding</keyword>
<dbReference type="AlphaFoldDB" id="A0A4R7G6B0"/>
<dbReference type="Pfam" id="PF00126">
    <property type="entry name" value="HTH_1"/>
    <property type="match status" value="1"/>
</dbReference>
<keyword evidence="2" id="KW-0805">Transcription regulation</keyword>
<dbReference type="PROSITE" id="PS50931">
    <property type="entry name" value="HTH_LYSR"/>
    <property type="match status" value="1"/>
</dbReference>
<evidence type="ECO:0000313" key="6">
    <source>
        <dbReference type="EMBL" id="TDS86969.1"/>
    </source>
</evidence>
<dbReference type="GO" id="GO:0032993">
    <property type="term" value="C:protein-DNA complex"/>
    <property type="evidence" value="ECO:0007669"/>
    <property type="project" value="TreeGrafter"/>
</dbReference>
<dbReference type="RefSeq" id="WP_133725892.1">
    <property type="nucleotide sequence ID" value="NZ_SOAN01000002.1"/>
</dbReference>
<evidence type="ECO:0000313" key="7">
    <source>
        <dbReference type="Proteomes" id="UP000294506"/>
    </source>
</evidence>
<dbReference type="Gene3D" id="1.10.10.10">
    <property type="entry name" value="Winged helix-like DNA-binding domain superfamily/Winged helix DNA-binding domain"/>
    <property type="match status" value="1"/>
</dbReference>
<comment type="caution">
    <text evidence="6">The sequence shown here is derived from an EMBL/GenBank/DDBJ whole genome shotgun (WGS) entry which is preliminary data.</text>
</comment>
<evidence type="ECO:0000256" key="4">
    <source>
        <dbReference type="ARBA" id="ARBA00023163"/>
    </source>
</evidence>
<gene>
    <name evidence="6" type="ORF">EV640_102264</name>
</gene>
<dbReference type="SUPFAM" id="SSF53850">
    <property type="entry name" value="Periplasmic binding protein-like II"/>
    <property type="match status" value="1"/>
</dbReference>
<dbReference type="FunFam" id="1.10.10.10:FF:000001">
    <property type="entry name" value="LysR family transcriptional regulator"/>
    <property type="match status" value="1"/>
</dbReference>
<dbReference type="InterPro" id="IPR036390">
    <property type="entry name" value="WH_DNA-bd_sf"/>
</dbReference>
<dbReference type="Proteomes" id="UP000294506">
    <property type="component" value="Unassembled WGS sequence"/>
</dbReference>
<dbReference type="EMBL" id="SOAN01000002">
    <property type="protein sequence ID" value="TDS86969.1"/>
    <property type="molecule type" value="Genomic_DNA"/>
</dbReference>
<dbReference type="Pfam" id="PF03466">
    <property type="entry name" value="LysR_substrate"/>
    <property type="match status" value="1"/>
</dbReference>
<dbReference type="InterPro" id="IPR005119">
    <property type="entry name" value="LysR_subst-bd"/>
</dbReference>